<protein>
    <recommendedName>
        <fullName evidence="3">DUF3572 domain-containing protein</fullName>
    </recommendedName>
</protein>
<organism evidence="1 2">
    <name type="scientific">Paracoccus homiensis</name>
    <dbReference type="NCBI Taxonomy" id="364199"/>
    <lineage>
        <taxon>Bacteria</taxon>
        <taxon>Pseudomonadati</taxon>
        <taxon>Pseudomonadota</taxon>
        <taxon>Alphaproteobacteria</taxon>
        <taxon>Rhodobacterales</taxon>
        <taxon>Paracoccaceae</taxon>
        <taxon>Paracoccus</taxon>
    </lineage>
</organism>
<evidence type="ECO:0000313" key="1">
    <source>
        <dbReference type="EMBL" id="SET19559.1"/>
    </source>
</evidence>
<dbReference type="Pfam" id="PF12096">
    <property type="entry name" value="DUF3572"/>
    <property type="match status" value="1"/>
</dbReference>
<accession>A0A1I0CIU2</accession>
<dbReference type="InterPro" id="IPR021955">
    <property type="entry name" value="DUF3572"/>
</dbReference>
<evidence type="ECO:0008006" key="3">
    <source>
        <dbReference type="Google" id="ProtNLM"/>
    </source>
</evidence>
<sequence length="96" mass="10319">MSFSTAAAEDLALQALVFLASDEEMVAQLLAASGIAPDALRQAARDPDFLRHVLDFLCEDDQRILAFAAQQSLRPEQVVSARTALAGPGSYGWQPD</sequence>
<dbReference type="STRING" id="364199.SAMN04489858_103339"/>
<name>A0A1I0CIU2_9RHOB</name>
<evidence type="ECO:0000313" key="2">
    <source>
        <dbReference type="Proteomes" id="UP000199180"/>
    </source>
</evidence>
<dbReference type="Proteomes" id="UP000199180">
    <property type="component" value="Unassembled WGS sequence"/>
</dbReference>
<dbReference type="RefSeq" id="WP_090733363.1">
    <property type="nucleotide sequence ID" value="NZ_CP177219.1"/>
</dbReference>
<reference evidence="1 2" key="1">
    <citation type="submission" date="2016-10" db="EMBL/GenBank/DDBJ databases">
        <authorList>
            <person name="de Groot N.N."/>
        </authorList>
    </citation>
    <scope>NUCLEOTIDE SEQUENCE [LARGE SCALE GENOMIC DNA]</scope>
    <source>
        <strain evidence="1 2">DSM 17862</strain>
    </source>
</reference>
<dbReference type="EMBL" id="FOHO01000003">
    <property type="protein sequence ID" value="SET19559.1"/>
    <property type="molecule type" value="Genomic_DNA"/>
</dbReference>
<gene>
    <name evidence="1" type="ORF">SAMN04489858_103339</name>
</gene>
<dbReference type="AlphaFoldDB" id="A0A1I0CIU2"/>
<proteinExistence type="predicted"/>
<dbReference type="OrthoDB" id="7356934at2"/>
<keyword evidence="2" id="KW-1185">Reference proteome</keyword>